<dbReference type="InParanoid" id="A0A251U3P3"/>
<proteinExistence type="predicted"/>
<organism evidence="2 3">
    <name type="scientific">Helianthus annuus</name>
    <name type="common">Common sunflower</name>
    <dbReference type="NCBI Taxonomy" id="4232"/>
    <lineage>
        <taxon>Eukaryota</taxon>
        <taxon>Viridiplantae</taxon>
        <taxon>Streptophyta</taxon>
        <taxon>Embryophyta</taxon>
        <taxon>Tracheophyta</taxon>
        <taxon>Spermatophyta</taxon>
        <taxon>Magnoliopsida</taxon>
        <taxon>eudicotyledons</taxon>
        <taxon>Gunneridae</taxon>
        <taxon>Pentapetalae</taxon>
        <taxon>asterids</taxon>
        <taxon>campanulids</taxon>
        <taxon>Asterales</taxon>
        <taxon>Asteraceae</taxon>
        <taxon>Asteroideae</taxon>
        <taxon>Heliantheae alliance</taxon>
        <taxon>Heliantheae</taxon>
        <taxon>Helianthus</taxon>
    </lineage>
</organism>
<reference evidence="1 3" key="1">
    <citation type="journal article" date="2017" name="Nature">
        <title>The sunflower genome provides insights into oil metabolism, flowering and Asterid evolution.</title>
        <authorList>
            <person name="Badouin H."/>
            <person name="Gouzy J."/>
            <person name="Grassa C.J."/>
            <person name="Murat F."/>
            <person name="Staton S.E."/>
            <person name="Cottret L."/>
            <person name="Lelandais-Briere C."/>
            <person name="Owens G.L."/>
            <person name="Carrere S."/>
            <person name="Mayjonade B."/>
            <person name="Legrand L."/>
            <person name="Gill N."/>
            <person name="Kane N.C."/>
            <person name="Bowers J.E."/>
            <person name="Hubner S."/>
            <person name="Bellec A."/>
            <person name="Berard A."/>
            <person name="Berges H."/>
            <person name="Blanchet N."/>
            <person name="Boniface M.C."/>
            <person name="Brunel D."/>
            <person name="Catrice O."/>
            <person name="Chaidir N."/>
            <person name="Claudel C."/>
            <person name="Donnadieu C."/>
            <person name="Faraut T."/>
            <person name="Fievet G."/>
            <person name="Helmstetter N."/>
            <person name="King M."/>
            <person name="Knapp S.J."/>
            <person name="Lai Z."/>
            <person name="Le Paslier M.C."/>
            <person name="Lippi Y."/>
            <person name="Lorenzon L."/>
            <person name="Mandel J.R."/>
            <person name="Marage G."/>
            <person name="Marchand G."/>
            <person name="Marquand E."/>
            <person name="Bret-Mestries E."/>
            <person name="Morien E."/>
            <person name="Nambeesan S."/>
            <person name="Nguyen T."/>
            <person name="Pegot-Espagnet P."/>
            <person name="Pouilly N."/>
            <person name="Raftis F."/>
            <person name="Sallet E."/>
            <person name="Schiex T."/>
            <person name="Thomas J."/>
            <person name="Vandecasteele C."/>
            <person name="Vares D."/>
            <person name="Vear F."/>
            <person name="Vautrin S."/>
            <person name="Crespi M."/>
            <person name="Mangin B."/>
            <person name="Burke J.M."/>
            <person name="Salse J."/>
            <person name="Munos S."/>
            <person name="Vincourt P."/>
            <person name="Rieseberg L.H."/>
            <person name="Langlade N.B."/>
        </authorList>
    </citation>
    <scope>NUCLEOTIDE SEQUENCE [LARGE SCALE GENOMIC DNA]</scope>
    <source>
        <strain evidence="3">cv. SF193</strain>
        <tissue evidence="1">Leaves</tissue>
    </source>
</reference>
<name>A0A251U3P3_HELAN</name>
<dbReference type="EMBL" id="MNCJ02000323">
    <property type="protein sequence ID" value="KAF5794522.1"/>
    <property type="molecule type" value="Genomic_DNA"/>
</dbReference>
<dbReference type="Proteomes" id="UP000215914">
    <property type="component" value="Chromosome 8"/>
</dbReference>
<gene>
    <name evidence="2" type="ORF">HannXRQ_Chr08g0217921</name>
    <name evidence="1" type="ORF">HanXRQr2_Chr08g0329011</name>
</gene>
<dbReference type="EMBL" id="CM007897">
    <property type="protein sequence ID" value="OTG17960.1"/>
    <property type="molecule type" value="Genomic_DNA"/>
</dbReference>
<reference evidence="2" key="2">
    <citation type="submission" date="2017-02" db="EMBL/GenBank/DDBJ databases">
        <title>Sunflower complete genome.</title>
        <authorList>
            <person name="Langlade N."/>
            <person name="Munos S."/>
        </authorList>
    </citation>
    <scope>NUCLEOTIDE SEQUENCE [LARGE SCALE GENOMIC DNA]</scope>
    <source>
        <tissue evidence="2">Leaves</tissue>
    </source>
</reference>
<keyword evidence="3" id="KW-1185">Reference proteome</keyword>
<accession>A0A251U3P3</accession>
<sequence>MRLRFRASRPPVETPTRAQRTAFLRFVTQISFKQGLRRDGEDKVWLYSYPSL</sequence>
<protein>
    <submittedName>
        <fullName evidence="2">Uncharacterized protein</fullName>
    </submittedName>
</protein>
<evidence type="ECO:0000313" key="2">
    <source>
        <dbReference type="EMBL" id="OTG17960.1"/>
    </source>
</evidence>
<evidence type="ECO:0000313" key="3">
    <source>
        <dbReference type="Proteomes" id="UP000215914"/>
    </source>
</evidence>
<dbReference type="AlphaFoldDB" id="A0A251U3P3"/>
<evidence type="ECO:0000313" key="1">
    <source>
        <dbReference type="EMBL" id="KAF5794522.1"/>
    </source>
</evidence>
<dbReference type="Gramene" id="mRNA:HanXRQr2_Chr08g0329011">
    <property type="protein sequence ID" value="mRNA:HanXRQr2_Chr08g0329011"/>
    <property type="gene ID" value="HanXRQr2_Chr08g0329011"/>
</dbReference>
<reference evidence="1" key="3">
    <citation type="submission" date="2020-06" db="EMBL/GenBank/DDBJ databases">
        <title>Helianthus annuus Genome sequencing and assembly Release 2.</title>
        <authorList>
            <person name="Gouzy J."/>
            <person name="Langlade N."/>
            <person name="Munos S."/>
        </authorList>
    </citation>
    <scope>NUCLEOTIDE SEQUENCE</scope>
    <source>
        <tissue evidence="1">Leaves</tissue>
    </source>
</reference>